<evidence type="ECO:0000313" key="2">
    <source>
        <dbReference type="Proteomes" id="UP000241426"/>
    </source>
</evidence>
<accession>A0A2T3KL88</accession>
<dbReference type="AlphaFoldDB" id="A0A2T3KL88"/>
<dbReference type="Proteomes" id="UP000241426">
    <property type="component" value="Unassembled WGS sequence"/>
</dbReference>
<proteinExistence type="predicted"/>
<reference evidence="1 2" key="1">
    <citation type="submission" date="2018-01" db="EMBL/GenBank/DDBJ databases">
        <title>Whole genome sequencing of Histamine producing bacteria.</title>
        <authorList>
            <person name="Butler K."/>
        </authorList>
    </citation>
    <scope>NUCLEOTIDE SEQUENCE [LARGE SCALE GENOMIC DNA]</scope>
    <source>
        <strain evidence="1 2">FS-7.2</strain>
    </source>
</reference>
<evidence type="ECO:0000313" key="1">
    <source>
        <dbReference type="EMBL" id="PSV00472.1"/>
    </source>
</evidence>
<name>A0A2T3KL88_9GAMM</name>
<gene>
    <name evidence="1" type="ORF">C9J27_04890</name>
</gene>
<sequence>MKYIKEQDLARDILKQAVTNINDFISNKTSDGTPLSEVVTRDNLKLIAHKIEYENPFFVTEALASREIAFPSVAIAIPHILSFAGEFATSLDEQLENVDSLWEFFASENMNEIIEQYLLSDDGVIFIETCVNLSLLDHIDGTFDKSVDVNVVDLLLSDSDKHLLEVIAEIQATGGLIETSAGVYAPLGDENWTSLGITIYNAYTYFKKRGVEVSLDITKPD</sequence>
<dbReference type="RefSeq" id="WP_107289102.1">
    <property type="nucleotide sequence ID" value="NZ_PYNF01000003.1"/>
</dbReference>
<comment type="caution">
    <text evidence="1">The sequence shown here is derived from an EMBL/GenBank/DDBJ whole genome shotgun (WGS) entry which is preliminary data.</text>
</comment>
<organism evidence="1 2">
    <name type="scientific">Photobacterium kishitanii</name>
    <dbReference type="NCBI Taxonomy" id="318456"/>
    <lineage>
        <taxon>Bacteria</taxon>
        <taxon>Pseudomonadati</taxon>
        <taxon>Pseudomonadota</taxon>
        <taxon>Gammaproteobacteria</taxon>
        <taxon>Vibrionales</taxon>
        <taxon>Vibrionaceae</taxon>
        <taxon>Photobacterium</taxon>
    </lineage>
</organism>
<protein>
    <submittedName>
        <fullName evidence="1">Uncharacterized protein</fullName>
    </submittedName>
</protein>
<dbReference type="EMBL" id="PYNF01000003">
    <property type="protein sequence ID" value="PSV00472.1"/>
    <property type="molecule type" value="Genomic_DNA"/>
</dbReference>